<organism evidence="1 2">
    <name type="scientific">Propionimicrobium lymphophilum ACS-093-V-SCH5</name>
    <dbReference type="NCBI Taxonomy" id="883161"/>
    <lineage>
        <taxon>Bacteria</taxon>
        <taxon>Bacillati</taxon>
        <taxon>Actinomycetota</taxon>
        <taxon>Actinomycetes</taxon>
        <taxon>Propionibacteriales</taxon>
        <taxon>Propionibacteriaceae</taxon>
        <taxon>Propionimicrobium</taxon>
    </lineage>
</organism>
<dbReference type="HOGENOM" id="CLU_2024657_0_0_11"/>
<protein>
    <submittedName>
        <fullName evidence="1">Uncharacterized protein</fullName>
    </submittedName>
</protein>
<dbReference type="EMBL" id="AGZR01000009">
    <property type="protein sequence ID" value="EPD32124.1"/>
    <property type="molecule type" value="Genomic_DNA"/>
</dbReference>
<dbReference type="STRING" id="883161.HMPREF9306_01688"/>
<name>S2WWJ4_9ACTN</name>
<comment type="caution">
    <text evidence="1">The sequence shown here is derived from an EMBL/GenBank/DDBJ whole genome shotgun (WGS) entry which is preliminary data.</text>
</comment>
<dbReference type="RefSeq" id="WP_016456499.1">
    <property type="nucleotide sequence ID" value="NZ_KE150269.1"/>
</dbReference>
<sequence length="122" mass="13020">MFADQWLDFVTVPDALPPTTAVASGVMRGTDNGRGSNTKHSAALISNGSKIVVPQGFGLITMANTLSGSRDRNFIRQSAAGGIQSAGLTRRIGAAPKGQKMLDEKLITQEDYDMLKTRLLNL</sequence>
<keyword evidence="2" id="KW-1185">Reference proteome</keyword>
<dbReference type="OrthoDB" id="9764015at2"/>
<evidence type="ECO:0000313" key="2">
    <source>
        <dbReference type="Proteomes" id="UP000014417"/>
    </source>
</evidence>
<dbReference type="AlphaFoldDB" id="S2WWJ4"/>
<dbReference type="Proteomes" id="UP000014417">
    <property type="component" value="Unassembled WGS sequence"/>
</dbReference>
<accession>S2WWJ4</accession>
<reference evidence="1 2" key="1">
    <citation type="submission" date="2013-04" db="EMBL/GenBank/DDBJ databases">
        <title>The Genome Sequence of Propionimicrobium lymphophilum ACS-093-V-SCH5.</title>
        <authorList>
            <consortium name="The Broad Institute Genomics Platform"/>
            <person name="Earl A."/>
            <person name="Ward D."/>
            <person name="Feldgarden M."/>
            <person name="Gevers D."/>
            <person name="Saerens B."/>
            <person name="Vaneechoutte M."/>
            <person name="Walker B."/>
            <person name="Young S."/>
            <person name="Zeng Q."/>
            <person name="Gargeya S."/>
            <person name="Fitzgerald M."/>
            <person name="Haas B."/>
            <person name="Abouelleil A."/>
            <person name="Allen A.W."/>
            <person name="Alvarado L."/>
            <person name="Arachchi H.M."/>
            <person name="Berlin A.M."/>
            <person name="Chapman S.B."/>
            <person name="Gainer-Dewar J."/>
            <person name="Goldberg J."/>
            <person name="Griggs A."/>
            <person name="Gujja S."/>
            <person name="Hansen M."/>
            <person name="Howarth C."/>
            <person name="Imamovic A."/>
            <person name="Ireland A."/>
            <person name="Larimer J."/>
            <person name="McCowan C."/>
            <person name="Murphy C."/>
            <person name="Pearson M."/>
            <person name="Poon T.W."/>
            <person name="Priest M."/>
            <person name="Roberts A."/>
            <person name="Saif S."/>
            <person name="Shea T."/>
            <person name="Sisk P."/>
            <person name="Sykes S."/>
            <person name="Wortman J."/>
            <person name="Nusbaum C."/>
            <person name="Birren B."/>
        </authorList>
    </citation>
    <scope>NUCLEOTIDE SEQUENCE [LARGE SCALE GENOMIC DNA]</scope>
    <source>
        <strain evidence="1 2">ACS-093-V-SCH5</strain>
    </source>
</reference>
<evidence type="ECO:0000313" key="1">
    <source>
        <dbReference type="EMBL" id="EPD32124.1"/>
    </source>
</evidence>
<proteinExistence type="predicted"/>
<dbReference type="PATRIC" id="fig|883161.3.peg.1674"/>
<gene>
    <name evidence="1" type="ORF">HMPREF9306_01688</name>
</gene>